<feature type="compositionally biased region" description="Polar residues" evidence="1">
    <location>
        <begin position="55"/>
        <end position="68"/>
    </location>
</feature>
<dbReference type="Proteomes" id="UP000324629">
    <property type="component" value="Unassembled WGS sequence"/>
</dbReference>
<gene>
    <name evidence="3" type="ORF">DEA37_0005318</name>
</gene>
<dbReference type="EMBL" id="QNGE01001927">
    <property type="protein sequence ID" value="KAA3676545.1"/>
    <property type="molecule type" value="Genomic_DNA"/>
</dbReference>
<feature type="region of interest" description="Disordered" evidence="1">
    <location>
        <begin position="51"/>
        <end position="117"/>
    </location>
</feature>
<comment type="caution">
    <text evidence="3">The sequence shown here is derived from an EMBL/GenBank/DDBJ whole genome shotgun (WGS) entry which is preliminary data.</text>
</comment>
<feature type="chain" id="PRO_5023858869" evidence="2">
    <location>
        <begin position="18"/>
        <end position="325"/>
    </location>
</feature>
<proteinExistence type="predicted"/>
<evidence type="ECO:0000313" key="3">
    <source>
        <dbReference type="EMBL" id="KAA3676545.1"/>
    </source>
</evidence>
<evidence type="ECO:0000256" key="2">
    <source>
        <dbReference type="SAM" id="SignalP"/>
    </source>
</evidence>
<name>A0A5J4NLP5_9TREM</name>
<protein>
    <submittedName>
        <fullName evidence="3">Uncharacterized protein</fullName>
    </submittedName>
</protein>
<accession>A0A5J4NLP5</accession>
<keyword evidence="4" id="KW-1185">Reference proteome</keyword>
<organism evidence="3 4">
    <name type="scientific">Paragonimus westermani</name>
    <dbReference type="NCBI Taxonomy" id="34504"/>
    <lineage>
        <taxon>Eukaryota</taxon>
        <taxon>Metazoa</taxon>
        <taxon>Spiralia</taxon>
        <taxon>Lophotrochozoa</taxon>
        <taxon>Platyhelminthes</taxon>
        <taxon>Trematoda</taxon>
        <taxon>Digenea</taxon>
        <taxon>Plagiorchiida</taxon>
        <taxon>Troglotremata</taxon>
        <taxon>Troglotrematidae</taxon>
        <taxon>Paragonimus</taxon>
    </lineage>
</organism>
<evidence type="ECO:0000313" key="4">
    <source>
        <dbReference type="Proteomes" id="UP000324629"/>
    </source>
</evidence>
<dbReference type="AlphaFoldDB" id="A0A5J4NLP5"/>
<evidence type="ECO:0000256" key="1">
    <source>
        <dbReference type="SAM" id="MobiDB-lite"/>
    </source>
</evidence>
<reference evidence="3 4" key="1">
    <citation type="journal article" date="2019" name="Gigascience">
        <title>Whole-genome sequence of the oriental lung fluke Paragonimus westermani.</title>
        <authorList>
            <person name="Oey H."/>
            <person name="Zakrzewski M."/>
            <person name="Narain K."/>
            <person name="Devi K.R."/>
            <person name="Agatsuma T."/>
            <person name="Nawaratna S."/>
            <person name="Gobert G.N."/>
            <person name="Jones M.K."/>
            <person name="Ragan M.A."/>
            <person name="McManus D.P."/>
            <person name="Krause L."/>
        </authorList>
    </citation>
    <scope>NUCLEOTIDE SEQUENCE [LARGE SCALE GENOMIC DNA]</scope>
    <source>
        <strain evidence="3 4">IND2009</strain>
    </source>
</reference>
<sequence length="325" mass="36831">STSKLFFFLLLIQKRFSRDMNATPMNEDREPSTPVQKEEYIQPVIVSRKPVMAQLNDTPKQSVATTRSMDGMTEDGSAQDRTYRSEPMVSMERQDSGRRSPRPVTPPTKPGTTRNVSFSADLHPVIIRSDDSSYSVNQLSEDSILADSRLSDFVTTPEEFGCIKNHTGNRPAYGGKIKIVHAPDTDSETYVQPVLSSFERRPSPSPRYARSVPSLHVSSRPNQSLTVKAPLIFMSPGDLHKNLSQYEAFLEKKTTILATTKYEVYATVGHDTTELNAVLRKLYRQISHYAAPSYHMQKLKQVLEDAMYRQNPVSMMTVFQEHYRS</sequence>
<feature type="signal peptide" evidence="2">
    <location>
        <begin position="1"/>
        <end position="17"/>
    </location>
</feature>
<feature type="non-terminal residue" evidence="3">
    <location>
        <position position="1"/>
    </location>
</feature>
<keyword evidence="2" id="KW-0732">Signal</keyword>